<dbReference type="RefSeq" id="WP_066879423.1">
    <property type="nucleotide sequence ID" value="NZ_LODL01000002.1"/>
</dbReference>
<comment type="caution">
    <text evidence="6">The sequence shown here is derived from an EMBL/GenBank/DDBJ whole genome shotgun (WGS) entry which is preliminary data.</text>
</comment>
<dbReference type="InterPro" id="IPR029787">
    <property type="entry name" value="Nucleotide_cyclase"/>
</dbReference>
<dbReference type="AlphaFoldDB" id="A0A133XP85"/>
<proteinExistence type="predicted"/>
<dbReference type="Gene3D" id="3.30.70.270">
    <property type="match status" value="1"/>
</dbReference>
<dbReference type="InterPro" id="IPR050469">
    <property type="entry name" value="Diguanylate_Cyclase"/>
</dbReference>
<name>A0A133XP85_9RHOO</name>
<dbReference type="Pfam" id="PF00072">
    <property type="entry name" value="Response_reg"/>
    <property type="match status" value="1"/>
</dbReference>
<dbReference type="GO" id="GO:0043709">
    <property type="term" value="P:cell adhesion involved in single-species biofilm formation"/>
    <property type="evidence" value="ECO:0007669"/>
    <property type="project" value="TreeGrafter"/>
</dbReference>
<evidence type="ECO:0000256" key="3">
    <source>
        <dbReference type="PROSITE-ProRule" id="PRU00169"/>
    </source>
</evidence>
<dbReference type="GO" id="GO:0052621">
    <property type="term" value="F:diguanylate cyclase activity"/>
    <property type="evidence" value="ECO:0007669"/>
    <property type="project" value="UniProtKB-EC"/>
</dbReference>
<dbReference type="Pfam" id="PF00990">
    <property type="entry name" value="GGDEF"/>
    <property type="match status" value="1"/>
</dbReference>
<dbReference type="InterPro" id="IPR011006">
    <property type="entry name" value="CheY-like_superfamily"/>
</dbReference>
<evidence type="ECO:0000259" key="4">
    <source>
        <dbReference type="PROSITE" id="PS50110"/>
    </source>
</evidence>
<accession>A0A133XP85</accession>
<dbReference type="SUPFAM" id="SSF52172">
    <property type="entry name" value="CheY-like"/>
    <property type="match status" value="1"/>
</dbReference>
<evidence type="ECO:0000259" key="5">
    <source>
        <dbReference type="PROSITE" id="PS50887"/>
    </source>
</evidence>
<feature type="modified residue" description="4-aspartylphosphate" evidence="3">
    <location>
        <position position="51"/>
    </location>
</feature>
<dbReference type="CDD" id="cd17546">
    <property type="entry name" value="REC_hyHK_CKI1_RcsC-like"/>
    <property type="match status" value="1"/>
</dbReference>
<sequence>MKILIVEDTRSNLLVLTQYVERLGATAVKAETGAQAIEIFQSEHPDIVLLDVVLPDTDGFAVAQRLRGLERAENWTPIIFLSSLGKDEDIERGIASGGDDYLHKPISEVVLGAKIRAMQRIIQMRTSLVVLARKLDTANQELKRLSASDGLTGIANRRLFDEYISREWRRARRTSNSIALLMCDVDHFKLFNDTYGHQAGDDCLRQVAGVIQRTMERASDVAARYGGEEFAAILPETAIGGALFVGEKIRHALHALNIPHAGSPHGRVTLSIGIAAQVPDTEGLHDDLIKAADRALYRAKHEGRDRVVRADAMLADHE</sequence>
<dbReference type="GO" id="GO:0005886">
    <property type="term" value="C:plasma membrane"/>
    <property type="evidence" value="ECO:0007669"/>
    <property type="project" value="TreeGrafter"/>
</dbReference>
<reference evidence="6 7" key="1">
    <citation type="submission" date="2015-12" db="EMBL/GenBank/DDBJ databases">
        <title>Nitrous oxide reduction kinetics distinguish bacteria harboring typical versus atypical NosZ.</title>
        <authorList>
            <person name="Yoon S."/>
            <person name="Nissen S."/>
            <person name="Park D."/>
            <person name="Sanford R.A."/>
            <person name="Loeffler F.E."/>
        </authorList>
    </citation>
    <scope>NUCLEOTIDE SEQUENCE [LARGE SCALE GENOMIC DNA]</scope>
    <source>
        <strain evidence="6 7">ATCC BAA-841</strain>
    </source>
</reference>
<dbReference type="SMART" id="SM00448">
    <property type="entry name" value="REC"/>
    <property type="match status" value="1"/>
</dbReference>
<evidence type="ECO:0000313" key="7">
    <source>
        <dbReference type="Proteomes" id="UP000070186"/>
    </source>
</evidence>
<evidence type="ECO:0000313" key="6">
    <source>
        <dbReference type="EMBL" id="KXB32751.1"/>
    </source>
</evidence>
<evidence type="ECO:0000256" key="1">
    <source>
        <dbReference type="ARBA" id="ARBA00012528"/>
    </source>
</evidence>
<protein>
    <recommendedName>
        <fullName evidence="1">diguanylate cyclase</fullName>
        <ecNumber evidence="1">2.7.7.65</ecNumber>
    </recommendedName>
</protein>
<dbReference type="PANTHER" id="PTHR45138">
    <property type="entry name" value="REGULATORY COMPONENTS OF SENSORY TRANSDUCTION SYSTEM"/>
    <property type="match status" value="1"/>
</dbReference>
<comment type="catalytic activity">
    <reaction evidence="2">
        <text>2 GTP = 3',3'-c-di-GMP + 2 diphosphate</text>
        <dbReference type="Rhea" id="RHEA:24898"/>
        <dbReference type="ChEBI" id="CHEBI:33019"/>
        <dbReference type="ChEBI" id="CHEBI:37565"/>
        <dbReference type="ChEBI" id="CHEBI:58805"/>
        <dbReference type="EC" id="2.7.7.65"/>
    </reaction>
</comment>
<keyword evidence="3" id="KW-0597">Phosphoprotein</keyword>
<evidence type="ECO:0000256" key="2">
    <source>
        <dbReference type="ARBA" id="ARBA00034247"/>
    </source>
</evidence>
<dbReference type="STRING" id="281362.AT959_00715"/>
<dbReference type="EC" id="2.7.7.65" evidence="1"/>
<dbReference type="SMART" id="SM00267">
    <property type="entry name" value="GGDEF"/>
    <property type="match status" value="1"/>
</dbReference>
<dbReference type="CDD" id="cd01949">
    <property type="entry name" value="GGDEF"/>
    <property type="match status" value="1"/>
</dbReference>
<dbReference type="Proteomes" id="UP000070186">
    <property type="component" value="Unassembled WGS sequence"/>
</dbReference>
<dbReference type="EMBL" id="LODL01000002">
    <property type="protein sequence ID" value="KXB32751.1"/>
    <property type="molecule type" value="Genomic_DNA"/>
</dbReference>
<dbReference type="InterPro" id="IPR043128">
    <property type="entry name" value="Rev_trsase/Diguanyl_cyclase"/>
</dbReference>
<organism evidence="6 7">
    <name type="scientific">Dechloromonas denitrificans</name>
    <dbReference type="NCBI Taxonomy" id="281362"/>
    <lineage>
        <taxon>Bacteria</taxon>
        <taxon>Pseudomonadati</taxon>
        <taxon>Pseudomonadota</taxon>
        <taxon>Betaproteobacteria</taxon>
        <taxon>Rhodocyclales</taxon>
        <taxon>Azonexaceae</taxon>
        <taxon>Dechloromonas</taxon>
    </lineage>
</organism>
<keyword evidence="7" id="KW-1185">Reference proteome</keyword>
<gene>
    <name evidence="6" type="ORF">AT959_00715</name>
</gene>
<feature type="domain" description="GGDEF" evidence="5">
    <location>
        <begin position="176"/>
        <end position="312"/>
    </location>
</feature>
<dbReference type="GO" id="GO:1902201">
    <property type="term" value="P:negative regulation of bacterial-type flagellum-dependent cell motility"/>
    <property type="evidence" value="ECO:0007669"/>
    <property type="project" value="TreeGrafter"/>
</dbReference>
<dbReference type="FunFam" id="3.30.70.270:FF:000001">
    <property type="entry name" value="Diguanylate cyclase domain protein"/>
    <property type="match status" value="1"/>
</dbReference>
<dbReference type="PROSITE" id="PS50887">
    <property type="entry name" value="GGDEF"/>
    <property type="match status" value="1"/>
</dbReference>
<dbReference type="InterPro" id="IPR000160">
    <property type="entry name" value="GGDEF_dom"/>
</dbReference>
<dbReference type="Gene3D" id="3.40.50.2300">
    <property type="match status" value="1"/>
</dbReference>
<dbReference type="NCBIfam" id="TIGR00254">
    <property type="entry name" value="GGDEF"/>
    <property type="match status" value="1"/>
</dbReference>
<feature type="domain" description="Response regulatory" evidence="4">
    <location>
        <begin position="2"/>
        <end position="119"/>
    </location>
</feature>
<dbReference type="GO" id="GO:0000160">
    <property type="term" value="P:phosphorelay signal transduction system"/>
    <property type="evidence" value="ECO:0007669"/>
    <property type="project" value="InterPro"/>
</dbReference>
<dbReference type="SUPFAM" id="SSF55073">
    <property type="entry name" value="Nucleotide cyclase"/>
    <property type="match status" value="1"/>
</dbReference>
<dbReference type="PROSITE" id="PS50110">
    <property type="entry name" value="RESPONSE_REGULATORY"/>
    <property type="match status" value="1"/>
</dbReference>
<dbReference type="InterPro" id="IPR001789">
    <property type="entry name" value="Sig_transdc_resp-reg_receiver"/>
</dbReference>
<dbReference type="PANTHER" id="PTHR45138:SF9">
    <property type="entry name" value="DIGUANYLATE CYCLASE DGCM-RELATED"/>
    <property type="match status" value="1"/>
</dbReference>